<evidence type="ECO:0000256" key="2">
    <source>
        <dbReference type="ARBA" id="ARBA00013213"/>
    </source>
</evidence>
<dbReference type="PANTHER" id="PTHR43331">
    <property type="entry name" value="HOMOSERINE DEHYDROGENASE"/>
    <property type="match status" value="1"/>
</dbReference>
<feature type="binding site" evidence="5">
    <location>
        <begin position="7"/>
        <end position="12"/>
    </location>
    <ligand>
        <name>NADP(+)</name>
        <dbReference type="ChEBI" id="CHEBI:58349"/>
    </ligand>
</feature>
<dbReference type="GO" id="GO:0009088">
    <property type="term" value="P:threonine biosynthetic process"/>
    <property type="evidence" value="ECO:0007669"/>
    <property type="project" value="UniProtKB-KW"/>
</dbReference>
<dbReference type="FunFam" id="3.30.360.10:FF:000005">
    <property type="entry name" value="Homoserine dehydrogenase"/>
    <property type="match status" value="1"/>
</dbReference>
<evidence type="ECO:0000256" key="1">
    <source>
        <dbReference type="ARBA" id="ARBA00006753"/>
    </source>
</evidence>
<evidence type="ECO:0000256" key="5">
    <source>
        <dbReference type="PIRSR" id="PIRSR036497-2"/>
    </source>
</evidence>
<dbReference type="InterPro" id="IPR001342">
    <property type="entry name" value="HDH_cat"/>
</dbReference>
<dbReference type="Gene3D" id="3.30.360.10">
    <property type="entry name" value="Dihydrodipicolinate Reductase, domain 2"/>
    <property type="match status" value="1"/>
</dbReference>
<keyword evidence="5 6" id="KW-0521">NADP</keyword>
<comment type="pathway">
    <text evidence="6">Amino-acid biosynthesis; L-threonine biosynthesis; L-threonine from L-aspartate: step 3/5.</text>
</comment>
<organism evidence="9 10">
    <name type="scientific">Propionigenium maris DSM 9537</name>
    <dbReference type="NCBI Taxonomy" id="1123000"/>
    <lineage>
        <taxon>Bacteria</taxon>
        <taxon>Fusobacteriati</taxon>
        <taxon>Fusobacteriota</taxon>
        <taxon>Fusobacteriia</taxon>
        <taxon>Fusobacteriales</taxon>
        <taxon>Fusobacteriaceae</taxon>
        <taxon>Propionigenium</taxon>
    </lineage>
</organism>
<evidence type="ECO:0000256" key="4">
    <source>
        <dbReference type="PIRSR" id="PIRSR036497-1"/>
    </source>
</evidence>
<protein>
    <recommendedName>
        <fullName evidence="2 6">Homoserine dehydrogenase</fullName>
        <ecNumber evidence="2 6">1.1.1.3</ecNumber>
    </recommendedName>
</protein>
<evidence type="ECO:0000259" key="8">
    <source>
        <dbReference type="Pfam" id="PF00742"/>
    </source>
</evidence>
<keyword evidence="6" id="KW-0028">Amino-acid biosynthesis</keyword>
<evidence type="ECO:0000313" key="10">
    <source>
        <dbReference type="Proteomes" id="UP001144471"/>
    </source>
</evidence>
<dbReference type="RefSeq" id="WP_281833174.1">
    <property type="nucleotide sequence ID" value="NZ_BSDY01000002.1"/>
</dbReference>
<comment type="caution">
    <text evidence="9">The sequence shown here is derived from an EMBL/GenBank/DDBJ whole genome shotgun (WGS) entry which is preliminary data.</text>
</comment>
<comment type="catalytic activity">
    <reaction evidence="6">
        <text>L-homoserine + NADP(+) = L-aspartate 4-semialdehyde + NADPH + H(+)</text>
        <dbReference type="Rhea" id="RHEA:15761"/>
        <dbReference type="ChEBI" id="CHEBI:15378"/>
        <dbReference type="ChEBI" id="CHEBI:57476"/>
        <dbReference type="ChEBI" id="CHEBI:57783"/>
        <dbReference type="ChEBI" id="CHEBI:58349"/>
        <dbReference type="ChEBI" id="CHEBI:537519"/>
        <dbReference type="EC" id="1.1.1.3"/>
    </reaction>
</comment>
<proteinExistence type="inferred from homology"/>
<name>A0A9W6GJF8_9FUSO</name>
<dbReference type="PROSITE" id="PS01042">
    <property type="entry name" value="HOMOSER_DHGENASE"/>
    <property type="match status" value="1"/>
</dbReference>
<keyword evidence="10" id="KW-1185">Reference proteome</keyword>
<accession>A0A9W6GJF8</accession>
<evidence type="ECO:0000256" key="3">
    <source>
        <dbReference type="ARBA" id="ARBA00023002"/>
    </source>
</evidence>
<dbReference type="PIRSF" id="PIRSF036497">
    <property type="entry name" value="HDH_short"/>
    <property type="match status" value="1"/>
</dbReference>
<dbReference type="EC" id="1.1.1.3" evidence="2 6"/>
<keyword evidence="6" id="KW-0486">Methionine biosynthesis</keyword>
<keyword evidence="6" id="KW-0791">Threonine biosynthesis</keyword>
<dbReference type="InterPro" id="IPR036291">
    <property type="entry name" value="NAD(P)-bd_dom_sf"/>
</dbReference>
<dbReference type="GO" id="GO:0009086">
    <property type="term" value="P:methionine biosynthetic process"/>
    <property type="evidence" value="ECO:0007669"/>
    <property type="project" value="UniProtKB-KW"/>
</dbReference>
<gene>
    <name evidence="9" type="ORF">PM10SUCC1_04710</name>
</gene>
<reference evidence="9" key="1">
    <citation type="submission" date="2022-12" db="EMBL/GenBank/DDBJ databases">
        <title>Reference genome sequencing for broad-spectrum identification of bacterial and archaeal isolates by mass spectrometry.</title>
        <authorList>
            <person name="Sekiguchi Y."/>
            <person name="Tourlousse D.M."/>
        </authorList>
    </citation>
    <scope>NUCLEOTIDE SEQUENCE</scope>
    <source>
        <strain evidence="9">10succ1</strain>
    </source>
</reference>
<comment type="pathway">
    <text evidence="6">Amino-acid biosynthesis; L-methionine biosynthesis via de novo pathway; L-homoserine from L-aspartate: step 3/3.</text>
</comment>
<dbReference type="EMBL" id="BSDY01000002">
    <property type="protein sequence ID" value="GLI54956.1"/>
    <property type="molecule type" value="Genomic_DNA"/>
</dbReference>
<dbReference type="AlphaFoldDB" id="A0A9W6GJF8"/>
<dbReference type="Pfam" id="PF00742">
    <property type="entry name" value="Homoserine_dh"/>
    <property type="match status" value="1"/>
</dbReference>
<evidence type="ECO:0000256" key="7">
    <source>
        <dbReference type="RuleBase" id="RU004171"/>
    </source>
</evidence>
<evidence type="ECO:0000256" key="6">
    <source>
        <dbReference type="RuleBase" id="RU000579"/>
    </source>
</evidence>
<dbReference type="SUPFAM" id="SSF55347">
    <property type="entry name" value="Glyceraldehyde-3-phosphate dehydrogenase-like, C-terminal domain"/>
    <property type="match status" value="1"/>
</dbReference>
<evidence type="ECO:0000313" key="9">
    <source>
        <dbReference type="EMBL" id="GLI54956.1"/>
    </source>
</evidence>
<dbReference type="InterPro" id="IPR019811">
    <property type="entry name" value="HDH_CS"/>
</dbReference>
<dbReference type="InterPro" id="IPR022697">
    <property type="entry name" value="HDH_short"/>
</dbReference>
<keyword evidence="3 6" id="KW-0560">Oxidoreductase</keyword>
<dbReference type="SUPFAM" id="SSF51735">
    <property type="entry name" value="NAD(P)-binding Rossmann-fold domains"/>
    <property type="match status" value="1"/>
</dbReference>
<dbReference type="GO" id="GO:0004412">
    <property type="term" value="F:homoserine dehydrogenase activity"/>
    <property type="evidence" value="ECO:0007669"/>
    <property type="project" value="UniProtKB-EC"/>
</dbReference>
<dbReference type="Gene3D" id="3.40.50.720">
    <property type="entry name" value="NAD(P)-binding Rossmann-like Domain"/>
    <property type="match status" value="1"/>
</dbReference>
<dbReference type="PANTHER" id="PTHR43331:SF1">
    <property type="entry name" value="HOMOSERINE DEHYDROGENASE"/>
    <property type="match status" value="1"/>
</dbReference>
<feature type="binding site" evidence="5">
    <location>
        <position position="124"/>
    </location>
    <ligand>
        <name>NADPH</name>
        <dbReference type="ChEBI" id="CHEBI:57783"/>
    </ligand>
</feature>
<dbReference type="Proteomes" id="UP001144471">
    <property type="component" value="Unassembled WGS sequence"/>
</dbReference>
<sequence length="344" mass="36697">MRIALVGCGGVGRAFLKLMGEKGATSREKDLNIQVNYIIDVDGGIYSPEGVDCRKLHEFLERGGRVADYPAGGSYDINLERGLSQGDMDVMVELTPTNKDTGEPGLTHIRKALDRGTHVVTGNKGPILLAYRELNELAARRGVQLGIGCTTGGALPSINAGLIDMAGAEIESIEGILNGSTNFILKEMEERGVEYGEALKRAQELGIAETDPRLDVEGWDTASKLLILTNVLMAGDKTLEDIGVEGITGLTPEDIAAAREEGSRYKLIGRSQVIEGKVVMSVEAEKVGVEHTLYGVEGKNKAVRYTSSTLGDLTVIGGASGTIPAAASIYRDIVNIARGYRFSQ</sequence>
<feature type="domain" description="Homoserine dehydrogenase catalytic" evidence="8">
    <location>
        <begin position="160"/>
        <end position="334"/>
    </location>
</feature>
<feature type="active site" description="Proton donor" evidence="4">
    <location>
        <position position="224"/>
    </location>
</feature>
<comment type="similarity">
    <text evidence="1 7">Belongs to the homoserine dehydrogenase family.</text>
</comment>
<feature type="binding site" evidence="5">
    <location>
        <position position="209"/>
    </location>
    <ligand>
        <name>L-homoserine</name>
        <dbReference type="ChEBI" id="CHEBI:57476"/>
    </ligand>
</feature>